<evidence type="ECO:0000256" key="5">
    <source>
        <dbReference type="ARBA" id="ARBA00023279"/>
    </source>
</evidence>
<dbReference type="GO" id="GO:0009567">
    <property type="term" value="P:double fertilization forming a zygote and endosperm"/>
    <property type="evidence" value="ECO:0007669"/>
    <property type="project" value="InterPro"/>
</dbReference>
<feature type="domain" description="Prolamin-like" evidence="9">
    <location>
        <begin position="48"/>
        <end position="89"/>
    </location>
</feature>
<keyword evidence="5" id="KW-0278">Fertilization</keyword>
<organism evidence="10 11">
    <name type="scientific">Papaver atlanticum</name>
    <dbReference type="NCBI Taxonomy" id="357466"/>
    <lineage>
        <taxon>Eukaryota</taxon>
        <taxon>Viridiplantae</taxon>
        <taxon>Streptophyta</taxon>
        <taxon>Embryophyta</taxon>
        <taxon>Tracheophyta</taxon>
        <taxon>Spermatophyta</taxon>
        <taxon>Magnoliopsida</taxon>
        <taxon>Ranunculales</taxon>
        <taxon>Papaveraceae</taxon>
        <taxon>Papaveroideae</taxon>
        <taxon>Papaver</taxon>
    </lineage>
</organism>
<dbReference type="GO" id="GO:0080155">
    <property type="term" value="P:regulation of double fertilization forming a zygote and endosperm"/>
    <property type="evidence" value="ECO:0007669"/>
    <property type="project" value="UniProtKB-ARBA"/>
</dbReference>
<evidence type="ECO:0000313" key="11">
    <source>
        <dbReference type="Proteomes" id="UP001202328"/>
    </source>
</evidence>
<accession>A0AAD4SXK3</accession>
<keyword evidence="4" id="KW-0732">Signal</keyword>
<evidence type="ECO:0000256" key="4">
    <source>
        <dbReference type="ARBA" id="ARBA00022729"/>
    </source>
</evidence>
<dbReference type="InterPro" id="IPR044711">
    <property type="entry name" value="EC11-15"/>
</dbReference>
<comment type="caution">
    <text evidence="10">The sequence shown here is derived from an EMBL/GenBank/DDBJ whole genome shotgun (WGS) entry which is preliminary data.</text>
</comment>
<sequence>MAAAYLTSSKLRLFITMLIATTLSTIESYFLGDLASAALLQSDGLYCECWYSLTKLQACTGGVILFFLNGETHLGQNCCRAIHIIQHYCNILRGYCDATADVVPAPPSPPSIMPLAKDDLKP</sequence>
<dbReference type="GO" id="GO:0031410">
    <property type="term" value="C:cytoplasmic vesicle"/>
    <property type="evidence" value="ECO:0007669"/>
    <property type="project" value="UniProtKB-SubCell"/>
</dbReference>
<dbReference type="PANTHER" id="PTHR35293">
    <property type="entry name" value="EGG CELL-SECRETED PROTEIN 1.5"/>
    <property type="match status" value="1"/>
</dbReference>
<evidence type="ECO:0000256" key="8">
    <source>
        <dbReference type="ARBA" id="ARBA00034484"/>
    </source>
</evidence>
<gene>
    <name evidence="10" type="ORF">MKW98_028296</name>
</gene>
<reference evidence="10" key="1">
    <citation type="submission" date="2022-04" db="EMBL/GenBank/DDBJ databases">
        <title>A functionally conserved STORR gene fusion in Papaver species that diverged 16.8 million years ago.</title>
        <authorList>
            <person name="Catania T."/>
        </authorList>
    </citation>
    <scope>NUCLEOTIDE SEQUENCE</scope>
    <source>
        <strain evidence="10">S-188037</strain>
    </source>
</reference>
<keyword evidence="6" id="KW-0968">Cytoplasmic vesicle</keyword>
<protein>
    <recommendedName>
        <fullName evidence="9">Prolamin-like domain-containing protein</fullName>
    </recommendedName>
</protein>
<keyword evidence="3" id="KW-0964">Secreted</keyword>
<keyword evidence="11" id="KW-1185">Reference proteome</keyword>
<name>A0AAD4SXK3_9MAGN</name>
<comment type="subcellular location">
    <subcellularLocation>
        <location evidence="1">Cytoplasmic vesicle</location>
    </subcellularLocation>
    <subcellularLocation>
        <location evidence="2">Secreted</location>
    </subcellularLocation>
</comment>
<comment type="similarity">
    <text evidence="8">Belongs to the plant egg cell-secreted peptide family.</text>
</comment>
<dbReference type="Proteomes" id="UP001202328">
    <property type="component" value="Unassembled WGS sequence"/>
</dbReference>
<dbReference type="Pfam" id="PF05617">
    <property type="entry name" value="Prolamin_like"/>
    <property type="match status" value="1"/>
</dbReference>
<evidence type="ECO:0000259" key="9">
    <source>
        <dbReference type="Pfam" id="PF05617"/>
    </source>
</evidence>
<dbReference type="EMBL" id="JAJJMB010008071">
    <property type="protein sequence ID" value="KAI3926160.1"/>
    <property type="molecule type" value="Genomic_DNA"/>
</dbReference>
<evidence type="ECO:0000256" key="1">
    <source>
        <dbReference type="ARBA" id="ARBA00004541"/>
    </source>
</evidence>
<evidence type="ECO:0000256" key="6">
    <source>
        <dbReference type="ARBA" id="ARBA00023329"/>
    </source>
</evidence>
<dbReference type="PANTHER" id="PTHR35293:SF10">
    <property type="entry name" value="EGG CELL-SECRETED PROTEIN 1.2-RELATED"/>
    <property type="match status" value="1"/>
</dbReference>
<evidence type="ECO:0000313" key="10">
    <source>
        <dbReference type="EMBL" id="KAI3926160.1"/>
    </source>
</evidence>
<evidence type="ECO:0000256" key="7">
    <source>
        <dbReference type="ARBA" id="ARBA00034457"/>
    </source>
</evidence>
<evidence type="ECO:0000256" key="2">
    <source>
        <dbReference type="ARBA" id="ARBA00004613"/>
    </source>
</evidence>
<comment type="function">
    <text evidence="7">Involved in the regulation of gamete interactions during the double fertilization and to prevent multiple-pollen tube attraction; mediates the redistribution of the gamete fusogen HAP2/GCS1 to the cell surface after secretion upon sperm arrival.</text>
</comment>
<dbReference type="GO" id="GO:0005576">
    <property type="term" value="C:extracellular region"/>
    <property type="evidence" value="ECO:0007669"/>
    <property type="project" value="UniProtKB-SubCell"/>
</dbReference>
<evidence type="ECO:0000256" key="3">
    <source>
        <dbReference type="ARBA" id="ARBA00022525"/>
    </source>
</evidence>
<dbReference type="InterPro" id="IPR008502">
    <property type="entry name" value="Prolamin-like"/>
</dbReference>
<proteinExistence type="inferred from homology"/>
<dbReference type="AlphaFoldDB" id="A0AAD4SXK3"/>
<dbReference type="GO" id="GO:2000008">
    <property type="term" value="P:regulation of protein localization to cell surface"/>
    <property type="evidence" value="ECO:0007669"/>
    <property type="project" value="UniProtKB-ARBA"/>
</dbReference>